<sequence length="187" mass="20852">MHPLSYFDGKYADDPDPWGFDRRPYERRKQDLSIAALPAGRRFARAVEPGCANGALTERLVEVCDEVIAFDPIASCVERATDRLDGTNARIEQGQLPSAWPDGTVDLVVLSEVAYYLDAATQQQLDAAMARSMTDDGVLVAVHWTGPTNYPRTGEEVHAHLDALPWLDRLTSLVDPQFVLDVWQVQR</sequence>
<dbReference type="Pfam" id="PF05401">
    <property type="entry name" value="NodS"/>
    <property type="match status" value="1"/>
</dbReference>
<evidence type="ECO:0000313" key="2">
    <source>
        <dbReference type="Proteomes" id="UP000264006"/>
    </source>
</evidence>
<accession>A0A346XT10</accession>
<reference evidence="1 2" key="1">
    <citation type="submission" date="2018-09" db="EMBL/GenBank/DDBJ databases">
        <title>Complete genome sequence of Euzebya sp. DY32-46 isolated from seawater of Pacific Ocean.</title>
        <authorList>
            <person name="Xu L."/>
            <person name="Wu Y.-H."/>
            <person name="Xu X.-W."/>
        </authorList>
    </citation>
    <scope>NUCLEOTIDE SEQUENCE [LARGE SCALE GENOMIC DNA]</scope>
    <source>
        <strain evidence="1 2">DY32-46</strain>
    </source>
</reference>
<name>A0A346XT10_9ACTN</name>
<keyword evidence="1" id="KW-0489">Methyltransferase</keyword>
<dbReference type="Gene3D" id="3.40.50.150">
    <property type="entry name" value="Vaccinia Virus protein VP39"/>
    <property type="match status" value="1"/>
</dbReference>
<dbReference type="KEGG" id="euz:DVS28_a0655"/>
<dbReference type="GO" id="GO:0009312">
    <property type="term" value="P:oligosaccharide biosynthetic process"/>
    <property type="evidence" value="ECO:0007669"/>
    <property type="project" value="InterPro"/>
</dbReference>
<dbReference type="GO" id="GO:0032259">
    <property type="term" value="P:methylation"/>
    <property type="evidence" value="ECO:0007669"/>
    <property type="project" value="UniProtKB-KW"/>
</dbReference>
<gene>
    <name evidence="1" type="ORF">DVS28_a0655</name>
</gene>
<keyword evidence="1" id="KW-0808">Transferase</keyword>
<keyword evidence="2" id="KW-1185">Reference proteome</keyword>
<dbReference type="SUPFAM" id="SSF53335">
    <property type="entry name" value="S-adenosyl-L-methionine-dependent methyltransferases"/>
    <property type="match status" value="1"/>
</dbReference>
<dbReference type="CDD" id="cd02440">
    <property type="entry name" value="AdoMet_MTases"/>
    <property type="match status" value="1"/>
</dbReference>
<dbReference type="EMBL" id="CP031165">
    <property type="protein sequence ID" value="AXV05357.1"/>
    <property type="molecule type" value="Genomic_DNA"/>
</dbReference>
<dbReference type="GO" id="GO:0008757">
    <property type="term" value="F:S-adenosylmethionine-dependent methyltransferase activity"/>
    <property type="evidence" value="ECO:0007669"/>
    <property type="project" value="InterPro"/>
</dbReference>
<organism evidence="1 2">
    <name type="scientific">Euzebya pacifica</name>
    <dbReference type="NCBI Taxonomy" id="1608957"/>
    <lineage>
        <taxon>Bacteria</taxon>
        <taxon>Bacillati</taxon>
        <taxon>Actinomycetota</taxon>
        <taxon>Nitriliruptoria</taxon>
        <taxon>Euzebyales</taxon>
    </lineage>
</organism>
<dbReference type="AlphaFoldDB" id="A0A346XT10"/>
<protein>
    <submittedName>
        <fullName evidence="1">Methyltransferase type 12</fullName>
    </submittedName>
</protein>
<dbReference type="InterPro" id="IPR008715">
    <property type="entry name" value="SAM-MeTfrase_NodS-like"/>
</dbReference>
<evidence type="ECO:0000313" key="1">
    <source>
        <dbReference type="EMBL" id="AXV05357.1"/>
    </source>
</evidence>
<dbReference type="Proteomes" id="UP000264006">
    <property type="component" value="Chromosome"/>
</dbReference>
<dbReference type="InterPro" id="IPR029063">
    <property type="entry name" value="SAM-dependent_MTases_sf"/>
</dbReference>
<proteinExistence type="predicted"/>